<comment type="subcellular location">
    <subcellularLocation>
        <location evidence="1">Cell membrane</location>
        <topology evidence="1">Multi-pass membrane protein</topology>
    </subcellularLocation>
</comment>
<feature type="transmembrane region" description="Helical" evidence="8">
    <location>
        <begin position="181"/>
        <end position="206"/>
    </location>
</feature>
<evidence type="ECO:0008006" key="11">
    <source>
        <dbReference type="Google" id="ProtNLM"/>
    </source>
</evidence>
<organism evidence="9 10">
    <name type="scientific">Eubacterium ramulus</name>
    <dbReference type="NCBI Taxonomy" id="39490"/>
    <lineage>
        <taxon>Bacteria</taxon>
        <taxon>Bacillati</taxon>
        <taxon>Bacillota</taxon>
        <taxon>Clostridia</taxon>
        <taxon>Eubacteriales</taxon>
        <taxon>Eubacteriaceae</taxon>
        <taxon>Eubacterium</taxon>
    </lineage>
</organism>
<dbReference type="InterPro" id="IPR004776">
    <property type="entry name" value="Mem_transp_PIN-like"/>
</dbReference>
<proteinExistence type="inferred from homology"/>
<feature type="transmembrane region" description="Helical" evidence="8">
    <location>
        <begin position="98"/>
        <end position="117"/>
    </location>
</feature>
<feature type="transmembrane region" description="Helical" evidence="8">
    <location>
        <begin position="218"/>
        <end position="242"/>
    </location>
</feature>
<evidence type="ECO:0000256" key="4">
    <source>
        <dbReference type="ARBA" id="ARBA00022475"/>
    </source>
</evidence>
<evidence type="ECO:0000256" key="8">
    <source>
        <dbReference type="SAM" id="Phobius"/>
    </source>
</evidence>
<gene>
    <name evidence="9" type="ORF">LG34_00130</name>
</gene>
<dbReference type="Proteomes" id="UP000245288">
    <property type="component" value="Unassembled WGS sequence"/>
</dbReference>
<evidence type="ECO:0000256" key="2">
    <source>
        <dbReference type="ARBA" id="ARBA00010145"/>
    </source>
</evidence>
<feature type="transmembrane region" description="Helical" evidence="8">
    <location>
        <begin position="156"/>
        <end position="175"/>
    </location>
</feature>
<comment type="similarity">
    <text evidence="2">Belongs to the auxin efflux carrier (TC 2.A.69) family.</text>
</comment>
<protein>
    <recommendedName>
        <fullName evidence="11">AEC family transporter</fullName>
    </recommendedName>
</protein>
<evidence type="ECO:0000256" key="1">
    <source>
        <dbReference type="ARBA" id="ARBA00004651"/>
    </source>
</evidence>
<comment type="caution">
    <text evidence="9">The sequence shown here is derived from an EMBL/GenBank/DDBJ whole genome shotgun (WGS) entry which is preliminary data.</text>
</comment>
<dbReference type="GO" id="GO:0005886">
    <property type="term" value="C:plasma membrane"/>
    <property type="evidence" value="ECO:0007669"/>
    <property type="project" value="UniProtKB-SubCell"/>
</dbReference>
<accession>A0A2V1JVB5</accession>
<dbReference type="RefSeq" id="WP_109214291.1">
    <property type="nucleotide sequence ID" value="NZ_CABMEW010000003.1"/>
</dbReference>
<keyword evidence="7 8" id="KW-0472">Membrane</keyword>
<sequence>MEIMQILFKQIFLMFIYMMIGFTLYKKKMITKQGSKELATLLLYVILPMAIIKPFMIEFDYDKLVGLGKSFVIAVVALALSMLVAKLIFGKKHPMENFCAAFSNAGFIGIPLTQMALGEEAVFYIAIFVALLTVLQWTYGVMIITGDKSVVSPKKIVTNPIVIAVVIGIILFLIPVQVPPIATTAVSSIAVLNAPVAMIVLGVYLAQTKLTELFTTKIVYVATVVRLVVIPMLTIAVLSLFPSSFQDVRLAILISASAPIGTNVAIFAQLNGMDYTEAVKNICFSTLLSILAVPLIIGFANFVWL</sequence>
<keyword evidence="6 8" id="KW-1133">Transmembrane helix</keyword>
<dbReference type="AlphaFoldDB" id="A0A2V1JVB5"/>
<reference evidence="9 10" key="1">
    <citation type="submission" date="2014-09" db="EMBL/GenBank/DDBJ databases">
        <title>Butyrate-producing bacteria isolated from human gut.</title>
        <authorList>
            <person name="Zhang Q."/>
            <person name="Zhao L."/>
        </authorList>
    </citation>
    <scope>NUCLEOTIDE SEQUENCE [LARGE SCALE GENOMIC DNA]</scope>
    <source>
        <strain evidence="9 10">21</strain>
    </source>
</reference>
<feature type="transmembrane region" description="Helical" evidence="8">
    <location>
        <begin position="282"/>
        <end position="304"/>
    </location>
</feature>
<keyword evidence="10" id="KW-1185">Reference proteome</keyword>
<feature type="transmembrane region" description="Helical" evidence="8">
    <location>
        <begin position="6"/>
        <end position="25"/>
    </location>
</feature>
<keyword evidence="3" id="KW-0813">Transport</keyword>
<dbReference type="PANTHER" id="PTHR36838:SF1">
    <property type="entry name" value="SLR1864 PROTEIN"/>
    <property type="match status" value="1"/>
</dbReference>
<keyword evidence="5 8" id="KW-0812">Transmembrane</keyword>
<dbReference type="OrthoDB" id="9798064at2"/>
<feature type="transmembrane region" description="Helical" evidence="8">
    <location>
        <begin position="37"/>
        <end position="57"/>
    </location>
</feature>
<evidence type="ECO:0000256" key="5">
    <source>
        <dbReference type="ARBA" id="ARBA00022692"/>
    </source>
</evidence>
<dbReference type="InterPro" id="IPR038770">
    <property type="entry name" value="Na+/solute_symporter_sf"/>
</dbReference>
<dbReference type="EMBL" id="JRFU01000003">
    <property type="protein sequence ID" value="PWE88059.1"/>
    <property type="molecule type" value="Genomic_DNA"/>
</dbReference>
<keyword evidence="4" id="KW-1003">Cell membrane</keyword>
<feature type="transmembrane region" description="Helical" evidence="8">
    <location>
        <begin position="248"/>
        <end position="270"/>
    </location>
</feature>
<evidence type="ECO:0000313" key="10">
    <source>
        <dbReference type="Proteomes" id="UP000245288"/>
    </source>
</evidence>
<dbReference type="Pfam" id="PF03547">
    <property type="entry name" value="Mem_trans"/>
    <property type="match status" value="2"/>
</dbReference>
<feature type="transmembrane region" description="Helical" evidence="8">
    <location>
        <begin position="123"/>
        <end position="144"/>
    </location>
</feature>
<feature type="transmembrane region" description="Helical" evidence="8">
    <location>
        <begin position="69"/>
        <end position="89"/>
    </location>
</feature>
<evidence type="ECO:0000256" key="3">
    <source>
        <dbReference type="ARBA" id="ARBA00022448"/>
    </source>
</evidence>
<name>A0A2V1JVB5_EUBRA</name>
<evidence type="ECO:0000256" key="6">
    <source>
        <dbReference type="ARBA" id="ARBA00022989"/>
    </source>
</evidence>
<dbReference type="Gene3D" id="1.20.1530.20">
    <property type="match status" value="1"/>
</dbReference>
<dbReference type="PANTHER" id="PTHR36838">
    <property type="entry name" value="AUXIN EFFLUX CARRIER FAMILY PROTEIN"/>
    <property type="match status" value="1"/>
</dbReference>
<evidence type="ECO:0000256" key="7">
    <source>
        <dbReference type="ARBA" id="ARBA00023136"/>
    </source>
</evidence>
<evidence type="ECO:0000313" key="9">
    <source>
        <dbReference type="EMBL" id="PWE88059.1"/>
    </source>
</evidence>
<dbReference type="GO" id="GO:0055085">
    <property type="term" value="P:transmembrane transport"/>
    <property type="evidence" value="ECO:0007669"/>
    <property type="project" value="InterPro"/>
</dbReference>